<evidence type="ECO:0000313" key="4">
    <source>
        <dbReference type="Proteomes" id="UP001642487"/>
    </source>
</evidence>
<keyword evidence="4" id="KW-1185">Reference proteome</keyword>
<dbReference type="InterPro" id="IPR001611">
    <property type="entry name" value="Leu-rich_rpt"/>
</dbReference>
<evidence type="ECO:0000313" key="3">
    <source>
        <dbReference type="EMBL" id="CAK9327521.1"/>
    </source>
</evidence>
<dbReference type="InterPro" id="IPR053038">
    <property type="entry name" value="RLP_Defense"/>
</dbReference>
<feature type="transmembrane region" description="Helical" evidence="2">
    <location>
        <begin position="488"/>
        <end position="508"/>
    </location>
</feature>
<keyword evidence="2" id="KW-0812">Transmembrane</keyword>
<dbReference type="Gene3D" id="3.80.10.10">
    <property type="entry name" value="Ribonuclease Inhibitor"/>
    <property type="match status" value="2"/>
</dbReference>
<dbReference type="Pfam" id="PF00560">
    <property type="entry name" value="LRR_1"/>
    <property type="match status" value="5"/>
</dbReference>
<feature type="transmembrane region" description="Helical" evidence="2">
    <location>
        <begin position="42"/>
        <end position="61"/>
    </location>
</feature>
<feature type="region of interest" description="Disordered" evidence="1">
    <location>
        <begin position="448"/>
        <end position="482"/>
    </location>
</feature>
<feature type="transmembrane region" description="Helical" evidence="2">
    <location>
        <begin position="68"/>
        <end position="86"/>
    </location>
</feature>
<feature type="region of interest" description="Disordered" evidence="1">
    <location>
        <begin position="91"/>
        <end position="136"/>
    </location>
</feature>
<keyword evidence="2" id="KW-1133">Transmembrane helix</keyword>
<evidence type="ECO:0000256" key="1">
    <source>
        <dbReference type="SAM" id="MobiDB-lite"/>
    </source>
</evidence>
<accession>A0ABP0Z717</accession>
<proteinExistence type="predicted"/>
<reference evidence="3 4" key="1">
    <citation type="submission" date="2024-03" db="EMBL/GenBank/DDBJ databases">
        <authorList>
            <person name="Gkanogiannis A."/>
            <person name="Becerra Lopez-Lavalle L."/>
        </authorList>
    </citation>
    <scope>NUCLEOTIDE SEQUENCE [LARGE SCALE GENOMIC DNA]</scope>
</reference>
<dbReference type="PANTHER" id="PTHR48064:SF1">
    <property type="entry name" value="RECEPTOR-LIKE PROTEIN 51-RELATED"/>
    <property type="match status" value="1"/>
</dbReference>
<feature type="compositionally biased region" description="Low complexity" evidence="1">
    <location>
        <begin position="122"/>
        <end position="136"/>
    </location>
</feature>
<evidence type="ECO:0000256" key="2">
    <source>
        <dbReference type="SAM" id="Phobius"/>
    </source>
</evidence>
<keyword evidence="2" id="KW-0472">Membrane</keyword>
<dbReference type="EMBL" id="OZ021742">
    <property type="protein sequence ID" value="CAK9327521.1"/>
    <property type="molecule type" value="Genomic_DNA"/>
</dbReference>
<gene>
    <name evidence="3" type="ORF">CITCOLO1_LOCUS19902</name>
</gene>
<feature type="compositionally biased region" description="Acidic residues" evidence="1">
    <location>
        <begin position="459"/>
        <end position="471"/>
    </location>
</feature>
<dbReference type="SUPFAM" id="SSF52058">
    <property type="entry name" value="L domain-like"/>
    <property type="match status" value="2"/>
</dbReference>
<dbReference type="PANTHER" id="PTHR48064">
    <property type="entry name" value="OS01G0750400 PROTEIN"/>
    <property type="match status" value="1"/>
</dbReference>
<sequence length="514" mass="55730">MQVIGVERYQFEFISQHLPPNCVLLLLTHCVIFVIVTSFEKLYLQLPILQLTFLTSLLITMKPPLQQAVILSILLLVSTVSAAAVATKPTATPASPIEVPPTPSPTSAPSQPRPLLPPTSPSPSSSPSSSSSNSLDPKQLRALQSLSIPTFKDPCKQPSLHNATVCDSSEPFRHLVFLRLANCSDDVALSFTALKSLSTLRSLEFVDCPISPIRFPADLVASLRSFTCTNSLRKLTGVWLSRLENLTDLSVSNVPVNASGPFVILGNMNILNSVTISNANLTGYFPKHLNRKLTHIDLSGNMLKGKLPTSITLLENLESLNLASNAFNGEIPTTVGDLISLRNLSLASNSLSGSIPESISAIPGLVHLDLSSNQLNGTIPRFLSEMKSLKYLNLENNQFHGVMPFNGSFLKRLEMFRIKGNSNLCYNHSILSSKLKLGIAPCDRHGLPLSPPPAKEDSSADENSDYDDSDGDNSNTHHKESHNGPNKFVLGVAIGLSSIIFLIIFLVCMSKCCR</sequence>
<evidence type="ECO:0008006" key="5">
    <source>
        <dbReference type="Google" id="ProtNLM"/>
    </source>
</evidence>
<organism evidence="3 4">
    <name type="scientific">Citrullus colocynthis</name>
    <name type="common">colocynth</name>
    <dbReference type="NCBI Taxonomy" id="252529"/>
    <lineage>
        <taxon>Eukaryota</taxon>
        <taxon>Viridiplantae</taxon>
        <taxon>Streptophyta</taxon>
        <taxon>Embryophyta</taxon>
        <taxon>Tracheophyta</taxon>
        <taxon>Spermatophyta</taxon>
        <taxon>Magnoliopsida</taxon>
        <taxon>eudicotyledons</taxon>
        <taxon>Gunneridae</taxon>
        <taxon>Pentapetalae</taxon>
        <taxon>rosids</taxon>
        <taxon>fabids</taxon>
        <taxon>Cucurbitales</taxon>
        <taxon>Cucurbitaceae</taxon>
        <taxon>Benincaseae</taxon>
        <taxon>Citrullus</taxon>
    </lineage>
</organism>
<feature type="transmembrane region" description="Helical" evidence="2">
    <location>
        <begin position="18"/>
        <end position="36"/>
    </location>
</feature>
<name>A0ABP0Z717_9ROSI</name>
<feature type="compositionally biased region" description="Pro residues" evidence="1">
    <location>
        <begin position="98"/>
        <end position="121"/>
    </location>
</feature>
<dbReference type="Proteomes" id="UP001642487">
    <property type="component" value="Chromosome 8"/>
</dbReference>
<dbReference type="InterPro" id="IPR032675">
    <property type="entry name" value="LRR_dom_sf"/>
</dbReference>
<protein>
    <recommendedName>
        <fullName evidence="5">Receptor-like protein 51</fullName>
    </recommendedName>
</protein>